<organism evidence="2 3">
    <name type="scientific">Nitrosopumilus ureiphilus</name>
    <dbReference type="NCBI Taxonomy" id="1470067"/>
    <lineage>
        <taxon>Archaea</taxon>
        <taxon>Nitrososphaerota</taxon>
        <taxon>Nitrososphaeria</taxon>
        <taxon>Nitrosopumilales</taxon>
        <taxon>Nitrosopumilaceae</taxon>
        <taxon>Nitrosopumilus</taxon>
    </lineage>
</organism>
<dbReference type="AlphaFoldDB" id="A0A7D5R6X0"/>
<gene>
    <name evidence="2" type="ORF">C5F50_09585</name>
</gene>
<reference evidence="2 3" key="1">
    <citation type="submission" date="2018-02" db="EMBL/GenBank/DDBJ databases">
        <title>Complete genome of Nitrosopumilus ureaphilus PS0.</title>
        <authorList>
            <person name="Qin W."/>
            <person name="Zheng Y."/>
            <person name="Stahl D.A."/>
        </authorList>
    </citation>
    <scope>NUCLEOTIDE SEQUENCE [LARGE SCALE GENOMIC DNA]</scope>
    <source>
        <strain evidence="2 3">PS0</strain>
    </source>
</reference>
<dbReference type="InterPro" id="IPR036390">
    <property type="entry name" value="WH_DNA-bd_sf"/>
</dbReference>
<proteinExistence type="predicted"/>
<evidence type="ECO:0000313" key="2">
    <source>
        <dbReference type="EMBL" id="QLH07297.1"/>
    </source>
</evidence>
<dbReference type="RefSeq" id="WP_179371171.1">
    <property type="nucleotide sequence ID" value="NZ_CP026995.1"/>
</dbReference>
<dbReference type="KEGG" id="nue:C5F50_09585"/>
<dbReference type="SUPFAM" id="SSF46785">
    <property type="entry name" value="Winged helix' DNA-binding domain"/>
    <property type="match status" value="1"/>
</dbReference>
<dbReference type="InterPro" id="IPR036388">
    <property type="entry name" value="WH-like_DNA-bd_sf"/>
</dbReference>
<feature type="domain" description="Transcription regulator TrmB N-terminal" evidence="1">
    <location>
        <begin position="21"/>
        <end position="84"/>
    </location>
</feature>
<evidence type="ECO:0000259" key="1">
    <source>
        <dbReference type="Pfam" id="PF01978"/>
    </source>
</evidence>
<sequence>MKQLTPSQTKKYDINQKIIHELTNLESRIVLFSIIKESKDTADISMTTKIPLSTVYQKLQNLEELSLVYVEKMNENVSRNTKYYKSRIMGIDISISKQEPKLILIKNKN</sequence>
<keyword evidence="3" id="KW-1185">Reference proteome</keyword>
<accession>A0A7D5R6X0</accession>
<protein>
    <submittedName>
        <fullName evidence="2">Transcriptional regulator</fullName>
    </submittedName>
</protein>
<name>A0A7D5R6X0_9ARCH</name>
<dbReference type="Proteomes" id="UP000509478">
    <property type="component" value="Chromosome"/>
</dbReference>
<dbReference type="Pfam" id="PF01978">
    <property type="entry name" value="TrmB"/>
    <property type="match status" value="1"/>
</dbReference>
<dbReference type="GeneID" id="56068356"/>
<dbReference type="InterPro" id="IPR002831">
    <property type="entry name" value="Tscrpt_reg_TrmB_N"/>
</dbReference>
<dbReference type="EMBL" id="CP026995">
    <property type="protein sequence ID" value="QLH07297.1"/>
    <property type="molecule type" value="Genomic_DNA"/>
</dbReference>
<dbReference type="OrthoDB" id="377862at2157"/>
<evidence type="ECO:0000313" key="3">
    <source>
        <dbReference type="Proteomes" id="UP000509478"/>
    </source>
</evidence>
<dbReference type="Gene3D" id="1.10.10.10">
    <property type="entry name" value="Winged helix-like DNA-binding domain superfamily/Winged helix DNA-binding domain"/>
    <property type="match status" value="1"/>
</dbReference>